<proteinExistence type="inferred from homology"/>
<evidence type="ECO:0000256" key="6">
    <source>
        <dbReference type="ARBA" id="ARBA00023136"/>
    </source>
</evidence>
<evidence type="ECO:0000256" key="3">
    <source>
        <dbReference type="ARBA" id="ARBA00022475"/>
    </source>
</evidence>
<name>A0A8J2UBG9_9BACT</name>
<dbReference type="InterPro" id="IPR051907">
    <property type="entry name" value="DoxX-like_oxidoreductase"/>
</dbReference>
<gene>
    <name evidence="8" type="ORF">GCM10011511_14180</name>
</gene>
<dbReference type="EMBL" id="BMJC01000001">
    <property type="protein sequence ID" value="GGA91956.1"/>
    <property type="molecule type" value="Genomic_DNA"/>
</dbReference>
<reference evidence="8" key="2">
    <citation type="submission" date="2020-09" db="EMBL/GenBank/DDBJ databases">
        <authorList>
            <person name="Sun Q."/>
            <person name="Zhou Y."/>
        </authorList>
    </citation>
    <scope>NUCLEOTIDE SEQUENCE</scope>
    <source>
        <strain evidence="8">CGMCC 1.15448</strain>
    </source>
</reference>
<comment type="similarity">
    <text evidence="2">Belongs to the DoxX family.</text>
</comment>
<evidence type="ECO:0000256" key="1">
    <source>
        <dbReference type="ARBA" id="ARBA00004651"/>
    </source>
</evidence>
<feature type="transmembrane region" description="Helical" evidence="7">
    <location>
        <begin position="83"/>
        <end position="103"/>
    </location>
</feature>
<evidence type="ECO:0000256" key="2">
    <source>
        <dbReference type="ARBA" id="ARBA00006679"/>
    </source>
</evidence>
<dbReference type="PANTHER" id="PTHR33452">
    <property type="entry name" value="OXIDOREDUCTASE CATD-RELATED"/>
    <property type="match status" value="1"/>
</dbReference>
<keyword evidence="4 7" id="KW-0812">Transmembrane</keyword>
<dbReference type="AlphaFoldDB" id="A0A8J2UBG9"/>
<dbReference type="RefSeq" id="WP_188929938.1">
    <property type="nucleotide sequence ID" value="NZ_BMJC01000001.1"/>
</dbReference>
<keyword evidence="9" id="KW-1185">Reference proteome</keyword>
<dbReference type="PANTHER" id="PTHR33452:SF1">
    <property type="entry name" value="INNER MEMBRANE PROTEIN YPHA-RELATED"/>
    <property type="match status" value="1"/>
</dbReference>
<protein>
    <recommendedName>
        <fullName evidence="10">DoxX family protein</fullName>
    </recommendedName>
</protein>
<evidence type="ECO:0000256" key="7">
    <source>
        <dbReference type="SAM" id="Phobius"/>
    </source>
</evidence>
<dbReference type="Pfam" id="PF07681">
    <property type="entry name" value="DoxX"/>
    <property type="match status" value="1"/>
</dbReference>
<keyword evidence="6 7" id="KW-0472">Membrane</keyword>
<feature type="transmembrane region" description="Helical" evidence="7">
    <location>
        <begin position="55"/>
        <end position="76"/>
    </location>
</feature>
<dbReference type="Proteomes" id="UP000607559">
    <property type="component" value="Unassembled WGS sequence"/>
</dbReference>
<comment type="subcellular location">
    <subcellularLocation>
        <location evidence="1">Cell membrane</location>
        <topology evidence="1">Multi-pass membrane protein</topology>
    </subcellularLocation>
</comment>
<feature type="transmembrane region" description="Helical" evidence="7">
    <location>
        <begin position="12"/>
        <end position="35"/>
    </location>
</feature>
<evidence type="ECO:0008006" key="10">
    <source>
        <dbReference type="Google" id="ProtNLM"/>
    </source>
</evidence>
<keyword evidence="3" id="KW-1003">Cell membrane</keyword>
<reference evidence="8" key="1">
    <citation type="journal article" date="2014" name="Int. J. Syst. Evol. Microbiol.">
        <title>Complete genome sequence of Corynebacterium casei LMG S-19264T (=DSM 44701T), isolated from a smear-ripened cheese.</title>
        <authorList>
            <consortium name="US DOE Joint Genome Institute (JGI-PGF)"/>
            <person name="Walter F."/>
            <person name="Albersmeier A."/>
            <person name="Kalinowski J."/>
            <person name="Ruckert C."/>
        </authorList>
    </citation>
    <scope>NUCLEOTIDE SEQUENCE</scope>
    <source>
        <strain evidence="8">CGMCC 1.15448</strain>
    </source>
</reference>
<feature type="transmembrane region" description="Helical" evidence="7">
    <location>
        <begin position="115"/>
        <end position="135"/>
    </location>
</feature>
<evidence type="ECO:0000256" key="5">
    <source>
        <dbReference type="ARBA" id="ARBA00022989"/>
    </source>
</evidence>
<keyword evidence="5 7" id="KW-1133">Transmembrane helix</keyword>
<comment type="caution">
    <text evidence="8">The sequence shown here is derived from an EMBL/GenBank/DDBJ whole genome shotgun (WGS) entry which is preliminary data.</text>
</comment>
<dbReference type="InterPro" id="IPR032808">
    <property type="entry name" value="DoxX"/>
</dbReference>
<dbReference type="GO" id="GO:0005886">
    <property type="term" value="C:plasma membrane"/>
    <property type="evidence" value="ECO:0007669"/>
    <property type="project" value="UniProtKB-SubCell"/>
</dbReference>
<sequence length="141" mass="15494">MKKFLSTAYSETAFNIAALVLRLTFGLLICIYHGFDKLKNFGKLQYIFPDPIAVLGHRWSLVLVIFAEVFCALLLVLGLFTRFAALVLVISMGVALFLVHRGHVPVNNGIVSEQVFLYFAAFVAILMVGPGRISVDGAMGK</sequence>
<evidence type="ECO:0000313" key="9">
    <source>
        <dbReference type="Proteomes" id="UP000607559"/>
    </source>
</evidence>
<organism evidence="8 9">
    <name type="scientific">Puia dinghuensis</name>
    <dbReference type="NCBI Taxonomy" id="1792502"/>
    <lineage>
        <taxon>Bacteria</taxon>
        <taxon>Pseudomonadati</taxon>
        <taxon>Bacteroidota</taxon>
        <taxon>Chitinophagia</taxon>
        <taxon>Chitinophagales</taxon>
        <taxon>Chitinophagaceae</taxon>
        <taxon>Puia</taxon>
    </lineage>
</organism>
<evidence type="ECO:0000256" key="4">
    <source>
        <dbReference type="ARBA" id="ARBA00022692"/>
    </source>
</evidence>
<accession>A0A8J2UBG9</accession>
<evidence type="ECO:0000313" key="8">
    <source>
        <dbReference type="EMBL" id="GGA91956.1"/>
    </source>
</evidence>